<dbReference type="PANTHER" id="PTHR39639">
    <property type="entry name" value="CHROMOSOME 16, WHOLE GENOME SHOTGUN SEQUENCE"/>
    <property type="match status" value="1"/>
</dbReference>
<evidence type="ECO:0000259" key="1">
    <source>
        <dbReference type="Pfam" id="PF03235"/>
    </source>
</evidence>
<dbReference type="PANTHER" id="PTHR39639:SF1">
    <property type="entry name" value="DUF262 DOMAIN-CONTAINING PROTEIN"/>
    <property type="match status" value="1"/>
</dbReference>
<accession>A0A3S5XZX4</accession>
<proteinExistence type="predicted"/>
<evidence type="ECO:0000313" key="2">
    <source>
        <dbReference type="EMBL" id="ATQ35469.1"/>
    </source>
</evidence>
<sequence length="645" mass="76230">MKPTQNVESSPKLIPVRNLLENLENGKLELPIFQRNKVWTNKMKERFKESLSKNYPFGSILIHQKAYDERQLLIDGYQRLSTIKEFCEQPFNSLKWEEFNINDDQLLDILKNEKIMKKFKNQIIYKFQIERNATTYQIIKNVLNDIILKQKNSDQFNILQLADKIEPLISFKIDEIKRKSENLKDTTIPVIIVTTFDQHEVIADIFTKLNTSGQKLSKYEIAAADWQDIQIKINDYKNDSFSKQIVDKIKEKYKYYEENKNKTGIQMNKKASDLDKDASIDLFELLFGFSKVLEDISNNLFLPTKNKKIDIFEEGFEIINYCMGGVNKNFDKLNKKFIEFFNIKNNNIELNEIVSLLKYVKTTVKAVNDYFGHDSNKILLGSLNNKNIVWGTNEKEDAGSLLKPSKFQSISFVVEIFRTIFRNNNKFENYNEKFDQEITKEIQNNFYLAQHYVYDTFNDLFSKSSNKTVDDIISSNIFRYNKPIEKGEMLYSVEKVINNFNVKSNNNKSKRPKFDKSIRILISITYQNILSTTYNIDSYHIDHLIPFKISENKNEKIDINRLGNLALIDSESNSIKSDKDLYKLIKGEIFSTEEVENWTFINRNEFGLFSFEGKEWKQIEKDLQNMSEIRESRYIEKFMKFWKYS</sequence>
<dbReference type="Pfam" id="PF03235">
    <property type="entry name" value="GmrSD_N"/>
    <property type="match status" value="1"/>
</dbReference>
<protein>
    <recommendedName>
        <fullName evidence="1">GmrSD restriction endonucleases N-terminal domain-containing protein</fullName>
    </recommendedName>
</protein>
<dbReference type="RefSeq" id="WP_099651150.1">
    <property type="nucleotide sequence ID" value="NZ_CP024411.1"/>
</dbReference>
<dbReference type="AlphaFoldDB" id="A0A3S5XZX4"/>
<reference evidence="2 3" key="1">
    <citation type="submission" date="2017-10" db="EMBL/GenBank/DDBJ databases">
        <title>Complete Genome Sequence of Mesoplasma entomophilum.</title>
        <authorList>
            <person name="Knight T.F."/>
            <person name="Citino T."/>
            <person name="Rubinstein R."/>
            <person name="Neuschaefer Z."/>
        </authorList>
    </citation>
    <scope>NUCLEOTIDE SEQUENCE [LARGE SCALE GENOMIC DNA]</scope>
    <source>
        <strain evidence="2 3">TAC</strain>
    </source>
</reference>
<keyword evidence="3" id="KW-1185">Reference proteome</keyword>
<feature type="domain" description="GmrSD restriction endonucleases N-terminal" evidence="1">
    <location>
        <begin position="17"/>
        <end position="224"/>
    </location>
</feature>
<dbReference type="InterPro" id="IPR004919">
    <property type="entry name" value="GmrSD_N"/>
</dbReference>
<organism evidence="2 3">
    <name type="scientific">Mesoplasma entomophilum</name>
    <dbReference type="NCBI Taxonomy" id="2149"/>
    <lineage>
        <taxon>Bacteria</taxon>
        <taxon>Bacillati</taxon>
        <taxon>Mycoplasmatota</taxon>
        <taxon>Mollicutes</taxon>
        <taxon>Entomoplasmatales</taxon>
        <taxon>Entomoplasmataceae</taxon>
        <taxon>Mesoplasma</taxon>
    </lineage>
</organism>
<dbReference type="KEGG" id="ment:CS528_01670"/>
<dbReference type="EMBL" id="CP024411">
    <property type="protein sequence ID" value="ATQ35469.1"/>
    <property type="molecule type" value="Genomic_DNA"/>
</dbReference>
<gene>
    <name evidence="2" type="ORF">CS528_01670</name>
</gene>
<evidence type="ECO:0000313" key="3">
    <source>
        <dbReference type="Proteomes" id="UP000232226"/>
    </source>
</evidence>
<dbReference type="Proteomes" id="UP000232226">
    <property type="component" value="Chromosome"/>
</dbReference>
<name>A0A3S5XZX4_9MOLU</name>